<dbReference type="GO" id="GO:0036312">
    <property type="term" value="F:phosphatidylinositol 3-kinase regulatory subunit binding"/>
    <property type="evidence" value="ECO:0007669"/>
    <property type="project" value="TreeGrafter"/>
</dbReference>
<evidence type="ECO:0000256" key="10">
    <source>
        <dbReference type="ARBA" id="ARBA00051722"/>
    </source>
</evidence>
<dbReference type="GO" id="GO:0005634">
    <property type="term" value="C:nucleus"/>
    <property type="evidence" value="ECO:0007669"/>
    <property type="project" value="UniProtKB-SubCell"/>
</dbReference>
<feature type="compositionally biased region" description="Polar residues" evidence="15">
    <location>
        <begin position="224"/>
        <end position="237"/>
    </location>
</feature>
<reference evidence="21" key="2">
    <citation type="submission" date="2025-09" db="UniProtKB">
        <authorList>
            <consortium name="Ensembl"/>
        </authorList>
    </citation>
    <scope>IDENTIFICATION</scope>
</reference>
<dbReference type="CDD" id="cd23060">
    <property type="entry name" value="PDZ5_DrPTPN13-like"/>
    <property type="match status" value="1"/>
</dbReference>
<feature type="compositionally biased region" description="Low complexity" evidence="15">
    <location>
        <begin position="428"/>
        <end position="444"/>
    </location>
</feature>
<feature type="region of interest" description="Disordered" evidence="15">
    <location>
        <begin position="220"/>
        <end position="298"/>
    </location>
</feature>
<dbReference type="GO" id="GO:0005737">
    <property type="term" value="C:cytoplasm"/>
    <property type="evidence" value="ECO:0007669"/>
    <property type="project" value="UniProtKB-UniRule"/>
</dbReference>
<dbReference type="SMART" id="SM00194">
    <property type="entry name" value="PTPc"/>
    <property type="match status" value="1"/>
</dbReference>
<dbReference type="PROSITE" id="PS50106">
    <property type="entry name" value="PDZ"/>
    <property type="match status" value="5"/>
</dbReference>
<dbReference type="InterPro" id="IPR019748">
    <property type="entry name" value="FERM_central"/>
</dbReference>
<dbReference type="Pfam" id="PF00102">
    <property type="entry name" value="Y_phosphatase"/>
    <property type="match status" value="1"/>
</dbReference>
<evidence type="ECO:0000256" key="11">
    <source>
        <dbReference type="ARBA" id="ARBA00058215"/>
    </source>
</evidence>
<dbReference type="InterPro" id="IPR000242">
    <property type="entry name" value="PTP_cat"/>
</dbReference>
<evidence type="ECO:0000256" key="13">
    <source>
        <dbReference type="PIRSR" id="PIRSR000933-50"/>
    </source>
</evidence>
<evidence type="ECO:0000256" key="1">
    <source>
        <dbReference type="ARBA" id="ARBA00004123"/>
    </source>
</evidence>
<feature type="compositionally biased region" description="Polar residues" evidence="15">
    <location>
        <begin position="1572"/>
        <end position="1594"/>
    </location>
</feature>
<dbReference type="InterPro" id="IPR011019">
    <property type="entry name" value="KIND_dom"/>
</dbReference>
<dbReference type="PRINTS" id="PR00935">
    <property type="entry name" value="BAND41"/>
</dbReference>
<comment type="function">
    <text evidence="12">Regulates negatively FAS-induced apoptosis and NGFR-mediated pro-apoptotic signaling.</text>
</comment>
<dbReference type="Gene3D" id="1.10.510.10">
    <property type="entry name" value="Transferase(Phosphotransferase) domain 1"/>
    <property type="match status" value="1"/>
</dbReference>
<dbReference type="CDD" id="cd14597">
    <property type="entry name" value="PTPc-N13"/>
    <property type="match status" value="1"/>
</dbReference>
<dbReference type="InterPro" id="IPR012153">
    <property type="entry name" value="PTPN13"/>
</dbReference>
<dbReference type="Pfam" id="PF16599">
    <property type="entry name" value="PTN13_u3"/>
    <property type="match status" value="1"/>
</dbReference>
<keyword evidence="8 12" id="KW-0206">Cytoskeleton</keyword>
<keyword evidence="9" id="KW-0539">Nucleus</keyword>
<dbReference type="Pfam" id="PF09380">
    <property type="entry name" value="FERM_C"/>
    <property type="match status" value="1"/>
</dbReference>
<dbReference type="Gene3D" id="3.90.190.10">
    <property type="entry name" value="Protein tyrosine phosphatase superfamily"/>
    <property type="match status" value="1"/>
</dbReference>
<feature type="domain" description="Tyrosine specific protein phosphatases" evidence="17">
    <location>
        <begin position="2239"/>
        <end position="2308"/>
    </location>
</feature>
<dbReference type="PROSITE" id="PS51377">
    <property type="entry name" value="KIND"/>
    <property type="match status" value="1"/>
</dbReference>
<keyword evidence="6 12" id="KW-0378">Hydrolase</keyword>
<keyword evidence="4 12" id="KW-0963">Cytoplasm</keyword>
<dbReference type="SMART" id="SM01196">
    <property type="entry name" value="FERM_C"/>
    <property type="match status" value="1"/>
</dbReference>
<protein>
    <recommendedName>
        <fullName evidence="12">Tyrosine-protein phosphatase non-receptor type 13</fullName>
        <ecNumber evidence="12">3.1.3.48</ecNumber>
    </recommendedName>
</protein>
<dbReference type="PANTHER" id="PTHR46900">
    <property type="entry name" value="TYROSINE-PROTEIN PHOSPHATASE NON-RECEPTOR TYPE 13"/>
    <property type="match status" value="1"/>
</dbReference>
<dbReference type="SUPFAM" id="SSF50729">
    <property type="entry name" value="PH domain-like"/>
    <property type="match status" value="1"/>
</dbReference>
<feature type="region of interest" description="Disordered" evidence="15">
    <location>
        <begin position="1170"/>
        <end position="1234"/>
    </location>
</feature>
<dbReference type="InterPro" id="IPR035963">
    <property type="entry name" value="FERM_2"/>
</dbReference>
<dbReference type="InterPro" id="IPR000299">
    <property type="entry name" value="FERM_domain"/>
</dbReference>
<dbReference type="Proteomes" id="UP000694568">
    <property type="component" value="Unplaced"/>
</dbReference>
<dbReference type="SMART" id="SM00228">
    <property type="entry name" value="PDZ"/>
    <property type="match status" value="5"/>
</dbReference>
<dbReference type="GeneTree" id="ENSGT00940000155133"/>
<feature type="domain" description="PDZ" evidence="19">
    <location>
        <begin position="1714"/>
        <end position="1793"/>
    </location>
</feature>
<dbReference type="InterPro" id="IPR000387">
    <property type="entry name" value="Tyr_Pase_dom"/>
</dbReference>
<dbReference type="Pfam" id="PF00373">
    <property type="entry name" value="FERM_M"/>
    <property type="match status" value="1"/>
</dbReference>
<dbReference type="PRINTS" id="PR00700">
    <property type="entry name" value="PRTYPHPHTASE"/>
</dbReference>
<evidence type="ECO:0000256" key="7">
    <source>
        <dbReference type="ARBA" id="ARBA00022912"/>
    </source>
</evidence>
<comment type="similarity">
    <text evidence="3 12">Belongs to the protein-tyrosine phosphatase family. Non-receptor class subfamily.</text>
</comment>
<dbReference type="InterPro" id="IPR029071">
    <property type="entry name" value="Ubiquitin-like_domsf"/>
</dbReference>
<evidence type="ECO:0000256" key="2">
    <source>
        <dbReference type="ARBA" id="ARBA00004245"/>
    </source>
</evidence>
<feature type="domain" description="PDZ" evidence="19">
    <location>
        <begin position="1340"/>
        <end position="1417"/>
    </location>
</feature>
<dbReference type="SUPFAM" id="SSF50156">
    <property type="entry name" value="PDZ domain-like"/>
    <property type="match status" value="5"/>
</dbReference>
<accession>A0A8C9Z2K1</accession>
<feature type="binding site" evidence="14">
    <location>
        <begin position="2258"/>
        <end position="2264"/>
    </location>
    <ligand>
        <name>substrate</name>
    </ligand>
</feature>
<evidence type="ECO:0000259" key="20">
    <source>
        <dbReference type="PROSITE" id="PS51377"/>
    </source>
</evidence>
<evidence type="ECO:0000259" key="19">
    <source>
        <dbReference type="PROSITE" id="PS50106"/>
    </source>
</evidence>
<dbReference type="CDD" id="cd17195">
    <property type="entry name" value="FERM_F1_PTPN13"/>
    <property type="match status" value="1"/>
</dbReference>
<evidence type="ECO:0000313" key="21">
    <source>
        <dbReference type="Ensembl" id="ENSSLUP00000032281.1"/>
    </source>
</evidence>
<dbReference type="Pfam" id="PF00595">
    <property type="entry name" value="PDZ"/>
    <property type="match status" value="5"/>
</dbReference>
<dbReference type="InterPro" id="IPR014352">
    <property type="entry name" value="FERM/acyl-CoA-bd_prot_sf"/>
</dbReference>
<evidence type="ECO:0000313" key="22">
    <source>
        <dbReference type="Proteomes" id="UP000694568"/>
    </source>
</evidence>
<dbReference type="Gene3D" id="3.10.20.90">
    <property type="entry name" value="Phosphatidylinositol 3-kinase Catalytic Subunit, Chain A, domain 1"/>
    <property type="match status" value="1"/>
</dbReference>
<feature type="domain" description="PDZ" evidence="19">
    <location>
        <begin position="1837"/>
        <end position="1917"/>
    </location>
</feature>
<feature type="compositionally biased region" description="Basic and acidic residues" evidence="15">
    <location>
        <begin position="1484"/>
        <end position="1494"/>
    </location>
</feature>
<dbReference type="SUPFAM" id="SSF47031">
    <property type="entry name" value="Second domain of FERM"/>
    <property type="match status" value="1"/>
</dbReference>
<dbReference type="InterPro" id="IPR018979">
    <property type="entry name" value="FERM_N"/>
</dbReference>
<dbReference type="Ensembl" id="ENSSLUT00000033304.1">
    <property type="protein sequence ID" value="ENSSLUP00000032281.1"/>
    <property type="gene ID" value="ENSSLUG00000014280.1"/>
</dbReference>
<proteinExistence type="inferred from homology"/>
<dbReference type="GO" id="GO:0004725">
    <property type="term" value="F:protein tyrosine phosphatase activity"/>
    <property type="evidence" value="ECO:0007669"/>
    <property type="project" value="UniProtKB-UniRule"/>
</dbReference>
<dbReference type="CDD" id="cd06696">
    <property type="entry name" value="PDZ4_PTPN13-like"/>
    <property type="match status" value="1"/>
</dbReference>
<dbReference type="FunFam" id="2.30.42.10:FF:000105">
    <property type="entry name" value="Tyrosine-protein phosphatase non-receptor type 13"/>
    <property type="match status" value="1"/>
</dbReference>
<dbReference type="InterPro" id="IPR001478">
    <property type="entry name" value="PDZ"/>
</dbReference>
<dbReference type="Gene3D" id="2.30.42.10">
    <property type="match status" value="5"/>
</dbReference>
<evidence type="ECO:0000256" key="14">
    <source>
        <dbReference type="PIRSR" id="PIRSR000933-51"/>
    </source>
</evidence>
<feature type="compositionally biased region" description="Low complexity" evidence="15">
    <location>
        <begin position="1187"/>
        <end position="1207"/>
    </location>
</feature>
<dbReference type="EC" id="3.1.3.48" evidence="12"/>
<sequence>MHVSLAEALEVRGGPLQEEEVWAVLSQSAESLQELFHKDPTAMGFIISPWSLLLMPSGNISFTDEYVTQQDLRAFTAPEVLEGVSLTSISDIEKMHMYSLGMTLFWGADYEIPQSQPMKLGEHLNSLLLNMCDDVTLSRMSLRTVLDICSKHIRNSSCDPPFSYIRKLVRLVLGSLSQLDGLLTDRESLPERSKEIRERLRGKGLPSGRSAAPRVLERYKARSQEQTSLNRGLSRSMGSLPIQDLLKGDDGAALQYSPSDYRPNSESPTELYPNPPSLKHQHSYPYLHPLHPQQKGRPVELDRRSLAFHSGDVGPSHARKNWASSVDLAYIDPEALRFGALEDARRGSSAISTHSIGRRKSPLLASRERESRFSEFGGLKSRKPHHHSALLVGSGLTSAYDRIKERQRKLQVLRQAVDDPIHTHQRYPSDYSSSSESPSVASSDPDYRQAFRQYETVLTATLLVSSSCRLYEGAADGGLVGAELLLQRQEEEVQRLQAHLANPLHTSSVPFRKPKNFHGPEFVKMASEPCVALSVPSSIMKRGKLEEVQRKVGVVLLSGQKLELSCDIKAVCKDVLDMVVAHIGLVEHHLFILAYLRDNEFFFVDPDAKLSKVAPEGWKEDPKKKKSDVPFNLFLRIKFFLDDVNLIQHAMTKHQYYLQLRKDILEERMRCDTENAMLLASLALQAEFSDYQPELHGKTYFRLEHYLPVSVLDKVDQATIKEELPKLHSNYYGASDSEAEFEFLKVSQRLTEYGVHFHRVLPEKRSQTGIMLGVYSKGVLIFEVLNGNRTPVLRFPWRETKKISFIKKKICLQNTSDGIKHLFQTDSNKTCQYLLQLCSDQHKFHLQTKARQNNQELQELENCPLSCLQYSLDARSSLAPSLSTRSNPDHLKRISYSELALHKAPSGPILVQDELHFPGFNPVASTALTNPRVMSRSHHNLAQMPESPEHRVAESYRGQSHSGLSQVQPNQVAPHFQQHQRASSDTDSLSHQQDKSFGTVSYSNSAWNLSKSKKESDSSSTEDTGQAYVVVYSSKYNKCYVSLCCTDSLKKKLIALPSPEREITTVNLKKDVKYGLGFQVVGGENSGRMDLGTIISSITPGGPADVNGCLKPGDRLISVNDVSLEGLSHATTIDILQNAPDDVTLVVLQPKERLYKDSFISKSALKALNSGQRRELDFDTSSEEQAGTGSPSPPLHSTGTPSSTSSPVHQHTSLSSQDSRASSGAKISPPPANGVQYCLERAKAAATAAATSTTSAQHHRAEPNVGLDPTPPALPPKTRKAKVSEAPKVSEHSDWGDSDMDEETYSSSQEKLKVKKEYIMENVNGNAPGVNSLSPGELFDVELSKKDSSLGISVTGGVNTTVRHGGIYVKAIIPKGAAELDGKIQKGDRVVAVNGKTLEGATHQQAVEALRDTGQEVISALRGTGQEVTLLLCRPEYGLLPEMDTSALTPMPSPRKEQVSQAESSLSFDRATSPPGTQGKRSHGPVEDALERLLLKTPGRHNSYSDSTDGDGDEEVEEAFGPSPVEHSRQTWERSVYHTPSNNLGLGRYESTCQLDDTINLAFYSPNLSMTQSDLSKRSLSSPLTDDLESSLTAPSPDPLPPPLPLPLNLTEVELKVSLVKSEKGSLGFTLTKGNDQGCYIHDIVQDPARRDGRLRPGDRMIMVNNTDVSNMGHTEVVNLVRAAPCVVDLVVGRVLEAPKPPIEAHLLPDIGFKGSQEPLGLVLDGGSDSVYNVLFVKDILPGSMAFEEGSLRPLDLIHYINGAPTQDLTLSESTRLLELYLDNLTLKATRDGKPVSPGQKSVSFLNNNISPNVSSSMNGMFLDLKALCPLEEEIIKLDLEKLQSGGLGFSVIGGERGIFVKSITPGGIAESSAKLQVGDRLLKVNEELMTGVSHTKAVTTIRKAKGLVHLIVSRPPDQNPNTYLAYLPINSDKCNGNTGTCRKRETEHSAELSEDTDCDGSSLPEDSPESSRKVEWQEENADDPRNENYLQMSAGQPEEDEITWGSDELPIENMNSENGAIITEDELTSLPLVKVVPDGQYTGPKLNTVVRMMRGLLEQKVPLQEFENLQNLQPLDDCLIGQTKENKKKNRYKNIVPFDTTRVLLGKDGGYINANFIKMSVKDENYMYIACQGPLPTTLGDFWQMVWEQKSNVIAMMTQEVEGGKVKCQRYWPDTPRTAEMVDDRLQITLIKDQYLDNFAIRLIEVKDVQTNEIQRVTHLNYTGWPDHGTPSQPEQLLTFISYMRHVHRSGPIITHCSAGIGRSGTLICIDVVLGLISKDADFDISDVVRTMRLQRQGMVQTEDQYIFCYQVILYVLRCLQAEENISG</sequence>
<keyword evidence="7 12" id="KW-0904">Protein phosphatase</keyword>
<dbReference type="InterPro" id="IPR011993">
    <property type="entry name" value="PH-like_dom_sf"/>
</dbReference>
<comment type="catalytic activity">
    <reaction evidence="10 12">
        <text>O-phospho-L-tyrosyl-[protein] + H2O = L-tyrosyl-[protein] + phosphate</text>
        <dbReference type="Rhea" id="RHEA:10684"/>
        <dbReference type="Rhea" id="RHEA-COMP:10136"/>
        <dbReference type="Rhea" id="RHEA-COMP:20101"/>
        <dbReference type="ChEBI" id="CHEBI:15377"/>
        <dbReference type="ChEBI" id="CHEBI:43474"/>
        <dbReference type="ChEBI" id="CHEBI:46858"/>
        <dbReference type="ChEBI" id="CHEBI:61978"/>
        <dbReference type="EC" id="3.1.3.48"/>
    </reaction>
</comment>
<feature type="region of interest" description="Disordered" evidence="15">
    <location>
        <begin position="416"/>
        <end position="444"/>
    </location>
</feature>
<evidence type="ECO:0000256" key="4">
    <source>
        <dbReference type="ARBA" id="ARBA00022490"/>
    </source>
</evidence>
<feature type="region of interest" description="Disordered" evidence="15">
    <location>
        <begin position="1249"/>
        <end position="1305"/>
    </location>
</feature>
<evidence type="ECO:0000256" key="9">
    <source>
        <dbReference type="ARBA" id="ARBA00023242"/>
    </source>
</evidence>
<evidence type="ECO:0000256" key="12">
    <source>
        <dbReference type="PIRNR" id="PIRNR000933"/>
    </source>
</evidence>
<dbReference type="InterPro" id="IPR036085">
    <property type="entry name" value="PAZ_dom_sf"/>
</dbReference>
<feature type="region of interest" description="Disordered" evidence="15">
    <location>
        <begin position="944"/>
        <end position="995"/>
    </location>
</feature>
<evidence type="ECO:0000256" key="5">
    <source>
        <dbReference type="ARBA" id="ARBA00022737"/>
    </source>
</evidence>
<organism evidence="21 22">
    <name type="scientific">Sander lucioperca</name>
    <name type="common">Pike-perch</name>
    <name type="synonym">Perca lucioperca</name>
    <dbReference type="NCBI Taxonomy" id="283035"/>
    <lineage>
        <taxon>Eukaryota</taxon>
        <taxon>Metazoa</taxon>
        <taxon>Chordata</taxon>
        <taxon>Craniata</taxon>
        <taxon>Vertebrata</taxon>
        <taxon>Euteleostomi</taxon>
        <taxon>Actinopterygii</taxon>
        <taxon>Neopterygii</taxon>
        <taxon>Teleostei</taxon>
        <taxon>Neoteleostei</taxon>
        <taxon>Acanthomorphata</taxon>
        <taxon>Eupercaria</taxon>
        <taxon>Perciformes</taxon>
        <taxon>Percoidei</taxon>
        <taxon>Percidae</taxon>
        <taxon>Luciopercinae</taxon>
        <taxon>Sander</taxon>
    </lineage>
</organism>
<dbReference type="CDD" id="cd14473">
    <property type="entry name" value="FERM_B-lobe"/>
    <property type="match status" value="1"/>
</dbReference>
<feature type="compositionally biased region" description="Polar residues" evidence="15">
    <location>
        <begin position="256"/>
        <end position="268"/>
    </location>
</feature>
<evidence type="ECO:0000256" key="15">
    <source>
        <dbReference type="SAM" id="MobiDB-lite"/>
    </source>
</evidence>
<feature type="compositionally biased region" description="Basic and acidic residues" evidence="15">
    <location>
        <begin position="1970"/>
        <end position="1987"/>
    </location>
</feature>
<feature type="active site" description="Phosphocysteine intermediate" evidence="13">
    <location>
        <position position="2258"/>
    </location>
</feature>
<dbReference type="FunFam" id="2.30.29.30:FF:000107">
    <property type="entry name" value="Tyrosine-protein phosphatase non-receptor type 13"/>
    <property type="match status" value="1"/>
</dbReference>
<dbReference type="SUPFAM" id="SSF101690">
    <property type="entry name" value="PAZ domain"/>
    <property type="match status" value="1"/>
</dbReference>
<comment type="function">
    <text evidence="11">Tyrosine-protein phosphatase targeted to sites of actin polymerization in response of varied extracellular stimuli. Has tyrosine phosphatase activity towards various tyrosyl phosphorylated substrates.</text>
</comment>
<dbReference type="SMART" id="SM00295">
    <property type="entry name" value="B41"/>
    <property type="match status" value="1"/>
</dbReference>
<feature type="binding site" evidence="14">
    <location>
        <position position="2228"/>
    </location>
    <ligand>
        <name>substrate</name>
    </ligand>
</feature>
<keyword evidence="22" id="KW-1185">Reference proteome</keyword>
<evidence type="ECO:0000256" key="3">
    <source>
        <dbReference type="ARBA" id="ARBA00009649"/>
    </source>
</evidence>
<dbReference type="CDD" id="cd23072">
    <property type="entry name" value="PDZ1_PTPN13-like"/>
    <property type="match status" value="1"/>
</dbReference>
<evidence type="ECO:0000259" key="17">
    <source>
        <dbReference type="PROSITE" id="PS50056"/>
    </source>
</evidence>
<feature type="compositionally biased region" description="Basic and acidic residues" evidence="15">
    <location>
        <begin position="1943"/>
        <end position="1952"/>
    </location>
</feature>
<feature type="binding site" evidence="14">
    <location>
        <position position="2302"/>
    </location>
    <ligand>
        <name>substrate</name>
    </ligand>
</feature>
<keyword evidence="5" id="KW-0677">Repeat</keyword>
<dbReference type="GO" id="GO:0005856">
    <property type="term" value="C:cytoskeleton"/>
    <property type="evidence" value="ECO:0007669"/>
    <property type="project" value="UniProtKB-SubCell"/>
</dbReference>
<feature type="domain" description="Tyrosine-protein phosphatase" evidence="16">
    <location>
        <begin position="2063"/>
        <end position="2317"/>
    </location>
</feature>
<dbReference type="SMART" id="SM00404">
    <property type="entry name" value="PTPc_motif"/>
    <property type="match status" value="1"/>
</dbReference>
<dbReference type="Gene3D" id="2.30.29.30">
    <property type="entry name" value="Pleckstrin-homology domain (PH domain)/Phosphotyrosine-binding domain (PTB)"/>
    <property type="match status" value="1"/>
</dbReference>
<dbReference type="SMART" id="SM00750">
    <property type="entry name" value="KIND"/>
    <property type="match status" value="1"/>
</dbReference>
<evidence type="ECO:0000256" key="8">
    <source>
        <dbReference type="ARBA" id="ARBA00023212"/>
    </source>
</evidence>
<dbReference type="PIRSF" id="PIRSF000933">
    <property type="entry name" value="Tyr-Ptase_nr13"/>
    <property type="match status" value="1"/>
</dbReference>
<feature type="domain" description="PDZ" evidence="19">
    <location>
        <begin position="1065"/>
        <end position="1151"/>
    </location>
</feature>
<dbReference type="Gene3D" id="1.20.80.10">
    <property type="match status" value="1"/>
</dbReference>
<dbReference type="InterPro" id="IPR052074">
    <property type="entry name" value="NonRcpt_TyrProt_Phosphatase"/>
</dbReference>
<dbReference type="PROSITE" id="PS50055">
    <property type="entry name" value="TYR_PHOSPHATASE_PTP"/>
    <property type="match status" value="1"/>
</dbReference>
<dbReference type="FunFam" id="3.90.190.10:FF:000102">
    <property type="entry name" value="Receptor-type tyrosine-protein phosphatase"/>
    <property type="match status" value="1"/>
</dbReference>
<name>A0A8C9Z2K1_SANLU</name>
<dbReference type="Pfam" id="PF09379">
    <property type="entry name" value="FERM_N"/>
    <property type="match status" value="1"/>
</dbReference>
<evidence type="ECO:0000259" key="18">
    <source>
        <dbReference type="PROSITE" id="PS50057"/>
    </source>
</evidence>
<dbReference type="PANTHER" id="PTHR46900:SF1">
    <property type="entry name" value="TYROSINE-PROTEIN PHOSPHATASE NON-RECEPTOR TYPE 13"/>
    <property type="match status" value="1"/>
</dbReference>
<dbReference type="SUPFAM" id="SSF54236">
    <property type="entry name" value="Ubiquitin-like"/>
    <property type="match status" value="1"/>
</dbReference>
<feature type="compositionally biased region" description="Basic and acidic residues" evidence="15">
    <location>
        <begin position="1282"/>
        <end position="1295"/>
    </location>
</feature>
<dbReference type="InterPro" id="IPR003595">
    <property type="entry name" value="Tyr_Pase_cat"/>
</dbReference>
<dbReference type="InterPro" id="IPR036034">
    <property type="entry name" value="PDZ_sf"/>
</dbReference>
<comment type="subcellular location">
    <subcellularLocation>
        <location evidence="2 12">Cytoplasm</location>
        <location evidence="2 12">Cytoskeleton</location>
    </subcellularLocation>
    <subcellularLocation>
        <location evidence="1">Nucleus</location>
    </subcellularLocation>
</comment>
<dbReference type="SUPFAM" id="SSF52799">
    <property type="entry name" value="(Phosphotyrosine protein) phosphatases II"/>
    <property type="match status" value="1"/>
</dbReference>
<feature type="compositionally biased region" description="Acidic residues" evidence="15">
    <location>
        <begin position="1508"/>
        <end position="1518"/>
    </location>
</feature>
<feature type="domain" description="FERM" evidence="18">
    <location>
        <begin position="550"/>
        <end position="849"/>
    </location>
</feature>
<dbReference type="InterPro" id="IPR029021">
    <property type="entry name" value="Prot-tyrosine_phosphatase-like"/>
</dbReference>
<feature type="compositionally biased region" description="Polar residues" evidence="15">
    <location>
        <begin position="957"/>
        <end position="995"/>
    </location>
</feature>
<feature type="domain" description="KIND" evidence="20">
    <location>
        <begin position="3"/>
        <end position="186"/>
    </location>
</feature>
<dbReference type="PROSITE" id="PS50056">
    <property type="entry name" value="TYR_PHOSPHATASE_2"/>
    <property type="match status" value="1"/>
</dbReference>
<dbReference type="CDD" id="cd06792">
    <property type="entry name" value="PDZ2-PTPN13_FRMPD2-like"/>
    <property type="match status" value="1"/>
</dbReference>
<dbReference type="InterPro" id="IPR018980">
    <property type="entry name" value="FERM_PH-like_C"/>
</dbReference>
<feature type="compositionally biased region" description="Polar residues" evidence="15">
    <location>
        <begin position="1208"/>
        <end position="1222"/>
    </location>
</feature>
<dbReference type="PROSITE" id="PS50057">
    <property type="entry name" value="FERM_3"/>
    <property type="match status" value="1"/>
</dbReference>
<feature type="domain" description="PDZ" evidence="19">
    <location>
        <begin position="1616"/>
        <end position="1696"/>
    </location>
</feature>
<dbReference type="InterPro" id="IPR019749">
    <property type="entry name" value="Band_41_domain"/>
</dbReference>
<evidence type="ECO:0000256" key="6">
    <source>
        <dbReference type="ARBA" id="ARBA00022801"/>
    </source>
</evidence>
<evidence type="ECO:0000259" key="16">
    <source>
        <dbReference type="PROSITE" id="PS50055"/>
    </source>
</evidence>
<gene>
    <name evidence="21" type="primary">ptpn13</name>
</gene>
<reference evidence="21" key="1">
    <citation type="submission" date="2025-08" db="UniProtKB">
        <authorList>
            <consortium name="Ensembl"/>
        </authorList>
    </citation>
    <scope>IDENTIFICATION</scope>
</reference>
<feature type="region of interest" description="Disordered" evidence="15">
    <location>
        <begin position="1572"/>
        <end position="1603"/>
    </location>
</feature>
<feature type="region of interest" description="Disordered" evidence="15">
    <location>
        <begin position="1443"/>
        <end position="1534"/>
    </location>
</feature>
<feature type="region of interest" description="Disordered" evidence="15">
    <location>
        <begin position="1936"/>
        <end position="1990"/>
    </location>
</feature>